<sequence>MVRDMTTSSGDWDWSRLVSLLPSGILDQIVAVPPPNENFSTDTLGWRWNDNMDFSISSAYDFLMSNNLHPSDAVWKRIWTLEVSQRVRVFLWVTLHQRHLTNAERFRRHLAPSAHSNRVLADDWNCRFAILCWLLWKDRCDNIFNSVDSNREGLLIRGNRLLDECKDWQLVFRYVPRSLNRLADRLAALGRLSSREGITLPVPPTDLVSLVEEESESADPALLVAHNWGSAESVVYFNINV</sequence>
<dbReference type="Proteomes" id="UP001472677">
    <property type="component" value="Unassembled WGS sequence"/>
</dbReference>
<comment type="caution">
    <text evidence="2">The sequence shown here is derived from an EMBL/GenBank/DDBJ whole genome shotgun (WGS) entry which is preliminary data.</text>
</comment>
<proteinExistence type="predicted"/>
<accession>A0ABR2BXT7</accession>
<gene>
    <name evidence="2" type="ORF">V6N12_074626</name>
</gene>
<evidence type="ECO:0000313" key="3">
    <source>
        <dbReference type="Proteomes" id="UP001472677"/>
    </source>
</evidence>
<protein>
    <recommendedName>
        <fullName evidence="1">Reverse transcriptase zinc-binding domain-containing protein</fullName>
    </recommendedName>
</protein>
<feature type="domain" description="Reverse transcriptase zinc-binding" evidence="1">
    <location>
        <begin position="54"/>
        <end position="111"/>
    </location>
</feature>
<dbReference type="Pfam" id="PF13966">
    <property type="entry name" value="zf-RVT"/>
    <property type="match status" value="1"/>
</dbReference>
<evidence type="ECO:0000259" key="1">
    <source>
        <dbReference type="Pfam" id="PF13966"/>
    </source>
</evidence>
<dbReference type="EMBL" id="JBBPBM010000076">
    <property type="protein sequence ID" value="KAK8511937.1"/>
    <property type="molecule type" value="Genomic_DNA"/>
</dbReference>
<name>A0ABR2BXT7_9ROSI</name>
<organism evidence="2 3">
    <name type="scientific">Hibiscus sabdariffa</name>
    <name type="common">roselle</name>
    <dbReference type="NCBI Taxonomy" id="183260"/>
    <lineage>
        <taxon>Eukaryota</taxon>
        <taxon>Viridiplantae</taxon>
        <taxon>Streptophyta</taxon>
        <taxon>Embryophyta</taxon>
        <taxon>Tracheophyta</taxon>
        <taxon>Spermatophyta</taxon>
        <taxon>Magnoliopsida</taxon>
        <taxon>eudicotyledons</taxon>
        <taxon>Gunneridae</taxon>
        <taxon>Pentapetalae</taxon>
        <taxon>rosids</taxon>
        <taxon>malvids</taxon>
        <taxon>Malvales</taxon>
        <taxon>Malvaceae</taxon>
        <taxon>Malvoideae</taxon>
        <taxon>Hibiscus</taxon>
    </lineage>
</organism>
<evidence type="ECO:0000313" key="2">
    <source>
        <dbReference type="EMBL" id="KAK8511937.1"/>
    </source>
</evidence>
<keyword evidence="3" id="KW-1185">Reference proteome</keyword>
<dbReference type="InterPro" id="IPR026960">
    <property type="entry name" value="RVT-Znf"/>
</dbReference>
<reference evidence="2 3" key="1">
    <citation type="journal article" date="2024" name="G3 (Bethesda)">
        <title>Genome assembly of Hibiscus sabdariffa L. provides insights into metabolisms of medicinal natural products.</title>
        <authorList>
            <person name="Kim T."/>
        </authorList>
    </citation>
    <scope>NUCLEOTIDE SEQUENCE [LARGE SCALE GENOMIC DNA]</scope>
    <source>
        <strain evidence="2">TK-2024</strain>
        <tissue evidence="2">Old leaves</tissue>
    </source>
</reference>